<sequence length="363" mass="41313">MDLCGVPLSKRPSPIASLPDEIVVDIIARVSRSYYPTISLVSRRFRSIITSSELYMRRSLLRCAEHCLYALLYNPKTCDYRWYILRRNGFVLIPCLPPMPAHGIFVAVGSKIYVLGGVYDSSATSSVLIIDCASHTVQPVSSIPKPMADTVAGTINGKIYVIGEFELSKGVVSKSVMVLNREKQMWEPEMMMNPGVNIGQLWSGCVVMEGKIYMRDSVNSFVYDPKERKWEMEEMLNSKKWEYACVVDDMLYYYDCRKNKLRVYDTKHKCWGVVKGVERTSAEPEPSRLSLPKSSWWSYTMSCGEKLVVFLPKEKDRTKTTGIWCAEIALERRQGGEVWGKVERCAAVINGDFFFVRCLAVMV</sequence>
<reference evidence="3" key="2">
    <citation type="submission" date="2025-08" db="UniProtKB">
        <authorList>
            <consortium name="RefSeq"/>
        </authorList>
    </citation>
    <scope>IDENTIFICATION</scope>
    <source>
        <tissue evidence="3">Leaf</tissue>
    </source>
</reference>
<dbReference type="RefSeq" id="XP_019097581.1">
    <property type="nucleotide sequence ID" value="XM_019242036.1"/>
</dbReference>
<keyword evidence="2" id="KW-1185">Reference proteome</keyword>
<dbReference type="Proteomes" id="UP000694864">
    <property type="component" value="Chromosome 20"/>
</dbReference>
<dbReference type="CDD" id="cd22152">
    <property type="entry name" value="F-box_AtAFR-like"/>
    <property type="match status" value="1"/>
</dbReference>
<dbReference type="PANTHER" id="PTHR24414">
    <property type="entry name" value="F-BOX/KELCH-REPEAT PROTEIN SKIP4"/>
    <property type="match status" value="1"/>
</dbReference>
<dbReference type="InterPro" id="IPR050354">
    <property type="entry name" value="F-box/kelch-repeat_ARATH"/>
</dbReference>
<dbReference type="InterPro" id="IPR001810">
    <property type="entry name" value="F-box_dom"/>
</dbReference>
<protein>
    <submittedName>
        <fullName evidence="3">F-box/kelch-repeat protein At4g38940-like</fullName>
    </submittedName>
</protein>
<dbReference type="Pfam" id="PF00646">
    <property type="entry name" value="F-box"/>
    <property type="match status" value="1"/>
</dbReference>
<dbReference type="InterPro" id="IPR015915">
    <property type="entry name" value="Kelch-typ_b-propeller"/>
</dbReference>
<proteinExistence type="predicted"/>
<gene>
    <name evidence="3" type="primary">LOC104771795</name>
</gene>
<dbReference type="GeneID" id="104771795"/>
<accession>A0ABM1REZ3</accession>
<dbReference type="SUPFAM" id="SSF117281">
    <property type="entry name" value="Kelch motif"/>
    <property type="match status" value="1"/>
</dbReference>
<feature type="domain" description="F-box" evidence="1">
    <location>
        <begin position="12"/>
        <end position="58"/>
    </location>
</feature>
<evidence type="ECO:0000313" key="3">
    <source>
        <dbReference type="RefSeq" id="XP_019097581.1"/>
    </source>
</evidence>
<name>A0ABM1REZ3_CAMSA</name>
<dbReference type="PANTHER" id="PTHR24414:SF184">
    <property type="entry name" value="GALACTOSE OXIDASE_KELCH REPEAT SUPERFAMILY PROTEIN"/>
    <property type="match status" value="1"/>
</dbReference>
<dbReference type="SUPFAM" id="SSF81383">
    <property type="entry name" value="F-box domain"/>
    <property type="match status" value="1"/>
</dbReference>
<dbReference type="SMART" id="SM00256">
    <property type="entry name" value="FBOX"/>
    <property type="match status" value="1"/>
</dbReference>
<evidence type="ECO:0000259" key="1">
    <source>
        <dbReference type="PROSITE" id="PS50181"/>
    </source>
</evidence>
<organism evidence="2 3">
    <name type="scientific">Camelina sativa</name>
    <name type="common">False flax</name>
    <name type="synonym">Myagrum sativum</name>
    <dbReference type="NCBI Taxonomy" id="90675"/>
    <lineage>
        <taxon>Eukaryota</taxon>
        <taxon>Viridiplantae</taxon>
        <taxon>Streptophyta</taxon>
        <taxon>Embryophyta</taxon>
        <taxon>Tracheophyta</taxon>
        <taxon>Spermatophyta</taxon>
        <taxon>Magnoliopsida</taxon>
        <taxon>eudicotyledons</taxon>
        <taxon>Gunneridae</taxon>
        <taxon>Pentapetalae</taxon>
        <taxon>rosids</taxon>
        <taxon>malvids</taxon>
        <taxon>Brassicales</taxon>
        <taxon>Brassicaceae</taxon>
        <taxon>Camelineae</taxon>
        <taxon>Camelina</taxon>
    </lineage>
</organism>
<dbReference type="InterPro" id="IPR057499">
    <property type="entry name" value="Kelch_FKB95"/>
</dbReference>
<dbReference type="Pfam" id="PF25210">
    <property type="entry name" value="Kelch_FKB95"/>
    <property type="match status" value="1"/>
</dbReference>
<evidence type="ECO:0000313" key="2">
    <source>
        <dbReference type="Proteomes" id="UP000694864"/>
    </source>
</evidence>
<dbReference type="InterPro" id="IPR036047">
    <property type="entry name" value="F-box-like_dom_sf"/>
</dbReference>
<dbReference type="Gene3D" id="2.120.10.80">
    <property type="entry name" value="Kelch-type beta propeller"/>
    <property type="match status" value="1"/>
</dbReference>
<dbReference type="PROSITE" id="PS50181">
    <property type="entry name" value="FBOX"/>
    <property type="match status" value="1"/>
</dbReference>
<reference evidence="2" key="1">
    <citation type="journal article" date="2014" name="Nat. Commun.">
        <title>The emerging biofuel crop Camelina sativa retains a highly undifferentiated hexaploid genome structure.</title>
        <authorList>
            <person name="Kagale S."/>
            <person name="Koh C."/>
            <person name="Nixon J."/>
            <person name="Bollina V."/>
            <person name="Clarke W.E."/>
            <person name="Tuteja R."/>
            <person name="Spillane C."/>
            <person name="Robinson S.J."/>
            <person name="Links M.G."/>
            <person name="Clarke C."/>
            <person name="Higgins E.E."/>
            <person name="Huebert T."/>
            <person name="Sharpe A.G."/>
            <person name="Parkin I.A."/>
        </authorList>
    </citation>
    <scope>NUCLEOTIDE SEQUENCE [LARGE SCALE GENOMIC DNA]</scope>
    <source>
        <strain evidence="2">cv. DH55</strain>
    </source>
</reference>